<evidence type="ECO:0000313" key="2">
    <source>
        <dbReference type="Proteomes" id="UP001150581"/>
    </source>
</evidence>
<feature type="non-terminal residue" evidence="1">
    <location>
        <position position="241"/>
    </location>
</feature>
<accession>A0ACC1I0L7</accession>
<comment type="caution">
    <text evidence="1">The sequence shown here is derived from an EMBL/GenBank/DDBJ whole genome shotgun (WGS) entry which is preliminary data.</text>
</comment>
<dbReference type="EMBL" id="JANBPG010003339">
    <property type="protein sequence ID" value="KAJ1881712.1"/>
    <property type="molecule type" value="Genomic_DNA"/>
</dbReference>
<keyword evidence="2" id="KW-1185">Reference proteome</keyword>
<proteinExistence type="predicted"/>
<reference evidence="1" key="1">
    <citation type="submission" date="2022-07" db="EMBL/GenBank/DDBJ databases">
        <title>Phylogenomic reconstructions and comparative analyses of Kickxellomycotina fungi.</title>
        <authorList>
            <person name="Reynolds N.K."/>
            <person name="Stajich J.E."/>
            <person name="Barry K."/>
            <person name="Grigoriev I.V."/>
            <person name="Crous P."/>
            <person name="Smith M.E."/>
        </authorList>
    </citation>
    <scope>NUCLEOTIDE SEQUENCE</scope>
    <source>
        <strain evidence="1">Benny 63K</strain>
    </source>
</reference>
<sequence length="241" mass="27641">MPPLERRQPPAVAAADHRPQTDRIEASPALSTSSGEPKRRLRSRRHTKRTSAEQPEDIGVDGKPILRLSGDKNLILNTRNPVIIFLAKNELSLSLLFLAVLHGCYWLGYQWPEQWICMQHRTNSVTGANGAAGTPGAVERFVRGVHDFKFVFYWIVQLVATRSMLLHHLLPIIPRALGIGSARKQRRFCEMAWNMLYITTSWAIGYSVWEASPYYMNTENLYANYPDEHVLMPYGLKWYYL</sequence>
<gene>
    <name evidence="1" type="primary">lag1_4</name>
    <name evidence="1" type="ORF">LPJ66_011274</name>
</gene>
<keyword evidence="1" id="KW-0012">Acyltransferase</keyword>
<organism evidence="1 2">
    <name type="scientific">Kickxella alabastrina</name>
    <dbReference type="NCBI Taxonomy" id="61397"/>
    <lineage>
        <taxon>Eukaryota</taxon>
        <taxon>Fungi</taxon>
        <taxon>Fungi incertae sedis</taxon>
        <taxon>Zoopagomycota</taxon>
        <taxon>Kickxellomycotina</taxon>
        <taxon>Kickxellomycetes</taxon>
        <taxon>Kickxellales</taxon>
        <taxon>Kickxellaceae</taxon>
        <taxon>Kickxella</taxon>
    </lineage>
</organism>
<protein>
    <submittedName>
        <fullName evidence="1">Sphingosine N-acyltransferase lag1</fullName>
        <ecNumber evidence="1">2.3.1.24</ecNumber>
    </submittedName>
</protein>
<name>A0ACC1I0L7_9FUNG</name>
<dbReference type="Proteomes" id="UP001150581">
    <property type="component" value="Unassembled WGS sequence"/>
</dbReference>
<evidence type="ECO:0000313" key="1">
    <source>
        <dbReference type="EMBL" id="KAJ1881712.1"/>
    </source>
</evidence>
<keyword evidence="1" id="KW-0808">Transferase</keyword>
<dbReference type="EC" id="2.3.1.24" evidence="1"/>